<evidence type="ECO:0000313" key="2">
    <source>
        <dbReference type="EMBL" id="KAF7270240.1"/>
    </source>
</evidence>
<evidence type="ECO:0000256" key="1">
    <source>
        <dbReference type="SAM" id="MobiDB-lite"/>
    </source>
</evidence>
<evidence type="ECO:0000313" key="3">
    <source>
        <dbReference type="Proteomes" id="UP000625711"/>
    </source>
</evidence>
<feature type="compositionally biased region" description="Polar residues" evidence="1">
    <location>
        <begin position="164"/>
        <end position="174"/>
    </location>
</feature>
<accession>A0A834M8B3</accession>
<dbReference type="AlphaFoldDB" id="A0A834M8B3"/>
<dbReference type="EMBL" id="JAACXV010014121">
    <property type="protein sequence ID" value="KAF7270240.1"/>
    <property type="molecule type" value="Genomic_DNA"/>
</dbReference>
<dbReference type="Proteomes" id="UP000625711">
    <property type="component" value="Unassembled WGS sequence"/>
</dbReference>
<name>A0A834M8B3_RHYFE</name>
<reference evidence="2" key="1">
    <citation type="submission" date="2020-08" db="EMBL/GenBank/DDBJ databases">
        <title>Genome sequencing and assembly of the red palm weevil Rhynchophorus ferrugineus.</title>
        <authorList>
            <person name="Dias G.B."/>
            <person name="Bergman C.M."/>
            <person name="Manee M."/>
        </authorList>
    </citation>
    <scope>NUCLEOTIDE SEQUENCE</scope>
    <source>
        <strain evidence="2">AA-2017</strain>
        <tissue evidence="2">Whole larva</tissue>
    </source>
</reference>
<feature type="region of interest" description="Disordered" evidence="1">
    <location>
        <begin position="164"/>
        <end position="216"/>
    </location>
</feature>
<feature type="compositionally biased region" description="Basic and acidic residues" evidence="1">
    <location>
        <begin position="199"/>
        <end position="208"/>
    </location>
</feature>
<organism evidence="2 3">
    <name type="scientific">Rhynchophorus ferrugineus</name>
    <name type="common">Red palm weevil</name>
    <name type="synonym">Curculio ferrugineus</name>
    <dbReference type="NCBI Taxonomy" id="354439"/>
    <lineage>
        <taxon>Eukaryota</taxon>
        <taxon>Metazoa</taxon>
        <taxon>Ecdysozoa</taxon>
        <taxon>Arthropoda</taxon>
        <taxon>Hexapoda</taxon>
        <taxon>Insecta</taxon>
        <taxon>Pterygota</taxon>
        <taxon>Neoptera</taxon>
        <taxon>Endopterygota</taxon>
        <taxon>Coleoptera</taxon>
        <taxon>Polyphaga</taxon>
        <taxon>Cucujiformia</taxon>
        <taxon>Curculionidae</taxon>
        <taxon>Dryophthorinae</taxon>
        <taxon>Rhynchophorus</taxon>
    </lineage>
</organism>
<gene>
    <name evidence="2" type="ORF">GWI33_016789</name>
</gene>
<comment type="caution">
    <text evidence="2">The sequence shown here is derived from an EMBL/GenBank/DDBJ whole genome shotgun (WGS) entry which is preliminary data.</text>
</comment>
<keyword evidence="3" id="KW-1185">Reference proteome</keyword>
<proteinExistence type="predicted"/>
<sequence>MSKRKTQKILVPKGTINPNEDVLIEIPIELRDQPMVIAKRPDKNRSYRKLTMPDNEDDLTRRKPKKKHKRLDDSNEDISLYHKASNSSALNKTGVDNLDETEQLEKDLIQSKLQNFQQARRMFILETTSVATNASAISPDINTSSDLDFESDFKKKKLLSSSVLTPSCGKQSDPSGEGCGGRMICKNPNDLDSEDSDSSETRETDIGNKKQTLICF</sequence>
<feature type="region of interest" description="Disordered" evidence="1">
    <location>
        <begin position="37"/>
        <end position="78"/>
    </location>
</feature>
<protein>
    <submittedName>
        <fullName evidence="2">Uncharacterized protein</fullName>
    </submittedName>
</protein>
<dbReference type="OrthoDB" id="6723953at2759"/>